<comment type="caution">
    <text evidence="3">The sequence shown here is derived from an EMBL/GenBank/DDBJ whole genome shotgun (WGS) entry which is preliminary data.</text>
</comment>
<dbReference type="RefSeq" id="WP_046523226.1">
    <property type="nucleotide sequence ID" value="NZ_LAYY01000007.1"/>
</dbReference>
<protein>
    <submittedName>
        <fullName evidence="3">Hydrolase</fullName>
    </submittedName>
</protein>
<dbReference type="PATRIC" id="fig|1408103.3.peg.1801"/>
<organism evidence="3 4">
    <name type="scientific">Mesobacillus campisalis</name>
    <dbReference type="NCBI Taxonomy" id="1408103"/>
    <lineage>
        <taxon>Bacteria</taxon>
        <taxon>Bacillati</taxon>
        <taxon>Bacillota</taxon>
        <taxon>Bacilli</taxon>
        <taxon>Bacillales</taxon>
        <taxon>Bacillaceae</taxon>
        <taxon>Mesobacillus</taxon>
    </lineage>
</organism>
<dbReference type="PANTHER" id="PTHR23088:SF27">
    <property type="entry name" value="DEAMINATED GLUTATHIONE AMIDASE"/>
    <property type="match status" value="1"/>
</dbReference>
<evidence type="ECO:0000313" key="3">
    <source>
        <dbReference type="EMBL" id="KKK38535.1"/>
    </source>
</evidence>
<dbReference type="PANTHER" id="PTHR23088">
    <property type="entry name" value="NITRILASE-RELATED"/>
    <property type="match status" value="1"/>
</dbReference>
<dbReference type="InterPro" id="IPR036526">
    <property type="entry name" value="C-N_Hydrolase_sf"/>
</dbReference>
<dbReference type="PROSITE" id="PS50263">
    <property type="entry name" value="CN_HYDROLASE"/>
    <property type="match status" value="1"/>
</dbReference>
<keyword evidence="4" id="KW-1185">Reference proteome</keyword>
<evidence type="ECO:0000313" key="4">
    <source>
        <dbReference type="Proteomes" id="UP000034166"/>
    </source>
</evidence>
<dbReference type="InterPro" id="IPR003010">
    <property type="entry name" value="C-N_Hydrolase"/>
</dbReference>
<dbReference type="GO" id="GO:0016787">
    <property type="term" value="F:hydrolase activity"/>
    <property type="evidence" value="ECO:0007669"/>
    <property type="project" value="UniProtKB-KW"/>
</dbReference>
<dbReference type="EMBL" id="LAYY01000007">
    <property type="protein sequence ID" value="KKK38535.1"/>
    <property type="molecule type" value="Genomic_DNA"/>
</dbReference>
<dbReference type="Gene3D" id="3.60.110.10">
    <property type="entry name" value="Carbon-nitrogen hydrolase"/>
    <property type="match status" value="1"/>
</dbReference>
<sequence>MKIACVQMDIAFGNPERNFEAIETYIEEAANAKADVVVLPEMWNAGYALDKLDVLADKDGSRTKELFSRLAGAYEVNIVGGSVATKKRDGFYNTMYVASRTGEIVTEYDKAHLFKLMAEHHFLNAGQKMNIFELDGVTCGGIICYDLRFPEWIRAHTLHGAHIMFIPAEWPAARIDHWQLLLQARAIENQCFVVGVNRTGDDPNNKFNGHTMVVAPWGEVLLSKQTGEGIFYAELDLKQVEAVRKMIPVFQDRRTDLY</sequence>
<evidence type="ECO:0000259" key="2">
    <source>
        <dbReference type="PROSITE" id="PS50263"/>
    </source>
</evidence>
<dbReference type="CDD" id="cd07583">
    <property type="entry name" value="nitrilase_5"/>
    <property type="match status" value="1"/>
</dbReference>
<dbReference type="PROSITE" id="PS01227">
    <property type="entry name" value="UPF0012"/>
    <property type="match status" value="1"/>
</dbReference>
<dbReference type="Proteomes" id="UP000034166">
    <property type="component" value="Unassembled WGS sequence"/>
</dbReference>
<keyword evidence="3" id="KW-0378">Hydrolase</keyword>
<dbReference type="InterPro" id="IPR001110">
    <property type="entry name" value="UPF0012_CS"/>
</dbReference>
<comment type="similarity">
    <text evidence="1">Belongs to the carbon-nitrogen hydrolase superfamily. NIT1/NIT2 family.</text>
</comment>
<evidence type="ECO:0000256" key="1">
    <source>
        <dbReference type="ARBA" id="ARBA00010613"/>
    </source>
</evidence>
<dbReference type="AlphaFoldDB" id="A0A0M2T134"/>
<accession>A0A0M2T134</accession>
<proteinExistence type="inferred from homology"/>
<name>A0A0M2T134_9BACI</name>
<dbReference type="Pfam" id="PF00795">
    <property type="entry name" value="CN_hydrolase"/>
    <property type="match status" value="1"/>
</dbReference>
<gene>
    <name evidence="3" type="ORF">WQ57_07990</name>
</gene>
<feature type="domain" description="CN hydrolase" evidence="2">
    <location>
        <begin position="1"/>
        <end position="237"/>
    </location>
</feature>
<dbReference type="SUPFAM" id="SSF56317">
    <property type="entry name" value="Carbon-nitrogen hydrolase"/>
    <property type="match status" value="1"/>
</dbReference>
<dbReference type="OrthoDB" id="9811121at2"/>
<reference evidence="3 4" key="1">
    <citation type="submission" date="2015-04" db="EMBL/GenBank/DDBJ databases">
        <title>Taxonomic description and genome sequence of Bacillus campisalis sp. nov., a novel member of the genus Bacillus isolated from solar saltern.</title>
        <authorList>
            <person name="Mathan Kumar R."/>
            <person name="Kaur G."/>
            <person name="Kumar A."/>
            <person name="Singh N.K."/>
            <person name="Kaur N."/>
            <person name="Kumar N."/>
            <person name="Mayilraj S."/>
        </authorList>
    </citation>
    <scope>NUCLEOTIDE SEQUENCE [LARGE SCALE GENOMIC DNA]</scope>
    <source>
        <strain evidence="3 4">SA2-6</strain>
    </source>
</reference>